<dbReference type="Proteomes" id="UP000031036">
    <property type="component" value="Unassembled WGS sequence"/>
</dbReference>
<dbReference type="OrthoDB" id="5586at2759"/>
<dbReference type="PANTHER" id="PTHR14095:SF0">
    <property type="entry name" value="MIP22305P"/>
    <property type="match status" value="1"/>
</dbReference>
<dbReference type="Gene3D" id="1.10.238.220">
    <property type="match status" value="1"/>
</dbReference>
<evidence type="ECO:0000313" key="5">
    <source>
        <dbReference type="EMBL" id="KHN80198.1"/>
    </source>
</evidence>
<evidence type="ECO:0000313" key="6">
    <source>
        <dbReference type="Proteomes" id="UP000031036"/>
    </source>
</evidence>
<dbReference type="EMBL" id="JPKZ01001757">
    <property type="protein sequence ID" value="KHN80198.1"/>
    <property type="molecule type" value="Genomic_DNA"/>
</dbReference>
<dbReference type="GO" id="GO:0000159">
    <property type="term" value="C:protein phosphatase type 2A complex"/>
    <property type="evidence" value="ECO:0007669"/>
    <property type="project" value="TreeGrafter"/>
</dbReference>
<feature type="region of interest" description="Disordered" evidence="3">
    <location>
        <begin position="76"/>
        <end position="100"/>
    </location>
</feature>
<dbReference type="InterPro" id="IPR018247">
    <property type="entry name" value="EF_Hand_1_Ca_BS"/>
</dbReference>
<dbReference type="InterPro" id="IPR011992">
    <property type="entry name" value="EF-hand-dom_pair"/>
</dbReference>
<dbReference type="Gene3D" id="1.10.238.10">
    <property type="entry name" value="EF-hand"/>
    <property type="match status" value="1"/>
</dbReference>
<dbReference type="PROSITE" id="PS50222">
    <property type="entry name" value="EF_HAND_2"/>
    <property type="match status" value="1"/>
</dbReference>
<keyword evidence="1" id="KW-0479">Metal-binding</keyword>
<name>A0A0B2VF79_TOXCA</name>
<evidence type="ECO:0000256" key="1">
    <source>
        <dbReference type="ARBA" id="ARBA00022723"/>
    </source>
</evidence>
<reference evidence="5 6" key="1">
    <citation type="submission" date="2014-11" db="EMBL/GenBank/DDBJ databases">
        <title>Genetic blueprint of the zoonotic pathogen Toxocara canis.</title>
        <authorList>
            <person name="Zhu X.-Q."/>
            <person name="Korhonen P.K."/>
            <person name="Cai H."/>
            <person name="Young N.D."/>
            <person name="Nejsum P."/>
            <person name="von Samson-Himmelstjerna G."/>
            <person name="Boag P.R."/>
            <person name="Tan P."/>
            <person name="Li Q."/>
            <person name="Min J."/>
            <person name="Yang Y."/>
            <person name="Wang X."/>
            <person name="Fang X."/>
            <person name="Hall R.S."/>
            <person name="Hofmann A."/>
            <person name="Sternberg P.W."/>
            <person name="Jex A.R."/>
            <person name="Gasser R.B."/>
        </authorList>
    </citation>
    <scope>NUCLEOTIDE SEQUENCE [LARGE SCALE GENOMIC DNA]</scope>
    <source>
        <strain evidence="5">PN_DK_2014</strain>
    </source>
</reference>
<keyword evidence="6" id="KW-1185">Reference proteome</keyword>
<dbReference type="PANTHER" id="PTHR14095">
    <property type="entry name" value="PHOSPHATASE 2A REGULATORY SUBUNIT-RELATED"/>
    <property type="match status" value="1"/>
</dbReference>
<organism evidence="5 6">
    <name type="scientific">Toxocara canis</name>
    <name type="common">Canine roundworm</name>
    <dbReference type="NCBI Taxonomy" id="6265"/>
    <lineage>
        <taxon>Eukaryota</taxon>
        <taxon>Metazoa</taxon>
        <taxon>Ecdysozoa</taxon>
        <taxon>Nematoda</taxon>
        <taxon>Chromadorea</taxon>
        <taxon>Rhabditida</taxon>
        <taxon>Spirurina</taxon>
        <taxon>Ascaridomorpha</taxon>
        <taxon>Ascaridoidea</taxon>
        <taxon>Toxocaridae</taxon>
        <taxon>Toxocara</taxon>
    </lineage>
</organism>
<gene>
    <name evidence="5" type="primary">PPP2R3A</name>
    <name evidence="5" type="ORF">Tcan_03274</name>
</gene>
<dbReference type="PROSITE" id="PS00018">
    <property type="entry name" value="EF_HAND_1"/>
    <property type="match status" value="1"/>
</dbReference>
<sequence length="719" mass="82172">MEYEQRRRAALMITPESLADFRERIYNSKHHISETDQVLTPEQIVQPLDLSGIQQDGDAVDDDRHIQLARSGTQLDYMDNDHTPATPPLPPVSPRTPGRQRSPLYRMLNFSPRSPRFTFAASLASISPRRSGAPEKRSYSFSPFRVHSPNDSMLEHLQLSFTADESFPVTRFDESAYCDEMTEDVPLDVSGGDEQLCSLLSKLRIASDVSPMVEDRKQKAKVLTPTGKQATTTIEPFYHPGGKPVSSEDNKNALRKAYQIFTWCGNKITFTKMVDICDAMGIPRYWKRPIFNNCVRNPNEDTITVDSFVDFWGRMTAVAHDDAARFVFALTNGTRDYVEYSDFASLIMDVVETHPSLDFLKSDSRFHNAYVETVTCRIFWNVNRSWSGRIKAAELRRSNFLDVLRDLNTKDVNDLLDYFSYEHFYVVYCKFQELADGRDCITPEELANYERGVLPDIVVTRIFTGAVSRGAHSEENLKQQKAMTYKEFVYFLMAEVDKSNPTSIEYWFRVLDLNGDGRLSMDELQQFFDGIIAKMNAANIDAMSFTDVICLAAKPVVHHPTKKGVTAVEELYLLPDFENWKHPFALVVFDGDPVPQNEKTDPGTLMSQLWDAVRPCCEAYITLSDIKRSQVSTYFLNTFINWLKYFLQETCEGSDRIEGKQHEMSEWNTYCEKEHDVLMAENEDGEEFDENFNDSALEAHDVALSCATFLTDSDVPSSR</sequence>
<dbReference type="Pfam" id="PF13202">
    <property type="entry name" value="EF-hand_5"/>
    <property type="match status" value="1"/>
</dbReference>
<comment type="caution">
    <text evidence="5">The sequence shown here is derived from an EMBL/GenBank/DDBJ whole genome shotgun (WGS) entry which is preliminary data.</text>
</comment>
<dbReference type="GO" id="GO:0016593">
    <property type="term" value="C:Cdc73/Paf1 complex"/>
    <property type="evidence" value="ECO:0007669"/>
    <property type="project" value="InterPro"/>
</dbReference>
<dbReference type="Gene3D" id="1.10.238.230">
    <property type="match status" value="1"/>
</dbReference>
<dbReference type="InterPro" id="IPR002048">
    <property type="entry name" value="EF_hand_dom"/>
</dbReference>
<evidence type="ECO:0000259" key="4">
    <source>
        <dbReference type="PROSITE" id="PS50222"/>
    </source>
</evidence>
<dbReference type="Pfam" id="PF17958">
    <property type="entry name" value="EF-hand_13"/>
    <property type="match status" value="1"/>
</dbReference>
<protein>
    <submittedName>
        <fullName evidence="5">Serine/threonine-protein phosphatase 2A regulatory subunit B'' subunit alpha</fullName>
    </submittedName>
</protein>
<dbReference type="SUPFAM" id="SSF47473">
    <property type="entry name" value="EF-hand"/>
    <property type="match status" value="2"/>
</dbReference>
<accession>A0A0B2VF79</accession>
<evidence type="ECO:0000256" key="2">
    <source>
        <dbReference type="ARBA" id="ARBA00022837"/>
    </source>
</evidence>
<feature type="compositionally biased region" description="Pro residues" evidence="3">
    <location>
        <begin position="85"/>
        <end position="94"/>
    </location>
</feature>
<proteinExistence type="predicted"/>
<dbReference type="GO" id="GO:0005509">
    <property type="term" value="F:calcium ion binding"/>
    <property type="evidence" value="ECO:0007669"/>
    <property type="project" value="InterPro"/>
</dbReference>
<feature type="domain" description="EF-hand" evidence="4">
    <location>
        <begin position="499"/>
        <end position="534"/>
    </location>
</feature>
<dbReference type="AlphaFoldDB" id="A0A0B2VF79"/>
<dbReference type="Pfam" id="PF03985">
    <property type="entry name" value="Paf1"/>
    <property type="match status" value="1"/>
</dbReference>
<dbReference type="InterPro" id="IPR041534">
    <property type="entry name" value="EF-hand_13"/>
</dbReference>
<dbReference type="STRING" id="6265.A0A0B2VF79"/>
<evidence type="ECO:0000256" key="3">
    <source>
        <dbReference type="SAM" id="MobiDB-lite"/>
    </source>
</evidence>
<dbReference type="GO" id="GO:0019888">
    <property type="term" value="F:protein phosphatase regulator activity"/>
    <property type="evidence" value="ECO:0007669"/>
    <property type="project" value="TreeGrafter"/>
</dbReference>
<dbReference type="InterPro" id="IPR007133">
    <property type="entry name" value="RNA_pol_II-assoc_Paf1"/>
</dbReference>
<dbReference type="GO" id="GO:0006368">
    <property type="term" value="P:transcription elongation by RNA polymerase II"/>
    <property type="evidence" value="ECO:0007669"/>
    <property type="project" value="InterPro"/>
</dbReference>
<keyword evidence="2" id="KW-0106">Calcium</keyword>